<keyword evidence="3" id="KW-0547">Nucleotide-binding</keyword>
<comment type="caution">
    <text evidence="6">The sequence shown here is derived from an EMBL/GenBank/DDBJ whole genome shotgun (WGS) entry which is preliminary data.</text>
</comment>
<dbReference type="InterPro" id="IPR003593">
    <property type="entry name" value="AAA+_ATPase"/>
</dbReference>
<evidence type="ECO:0000256" key="1">
    <source>
        <dbReference type="ARBA" id="ARBA00005417"/>
    </source>
</evidence>
<dbReference type="CDD" id="cd03257">
    <property type="entry name" value="ABC_NikE_OppD_transporters"/>
    <property type="match status" value="2"/>
</dbReference>
<evidence type="ECO:0000256" key="2">
    <source>
        <dbReference type="ARBA" id="ARBA00022448"/>
    </source>
</evidence>
<organism evidence="6 7">
    <name type="scientific">Bifidobacterium aquikefiri</name>
    <dbReference type="NCBI Taxonomy" id="1653207"/>
    <lineage>
        <taxon>Bacteria</taxon>
        <taxon>Bacillati</taxon>
        <taxon>Actinomycetota</taxon>
        <taxon>Actinomycetes</taxon>
        <taxon>Bifidobacteriales</taxon>
        <taxon>Bifidobacteriaceae</taxon>
        <taxon>Bifidobacterium</taxon>
    </lineage>
</organism>
<dbReference type="OrthoDB" id="5357528at2"/>
<gene>
    <name evidence="6" type="ORF">BAQU_1554</name>
</gene>
<sequence>MQTNTKVEASDSAPAVSVQGLTVAYGEKEVLHGVDLSVGKGEIYAVVGASGSGKSTFLSTILGLYASDEKILSGDISIFGTQTNALQDKSRWEFRRDHLGYVPQDPMTNLNPSMRVGKQIEDALLAGGQVSRKEARRATITLMSEVGIDDPERRMHQFPHEFSGGMCQRILIAIAISRNPALIIADEPTSALDVTVQKTILDHMVSLVKNRGITLLFITHNLGLAAERADHIGVMHDGRIIESGTAEQIVLHPQQEYTKRLISSDVALSHGSQGERTLTKPDDMQPALFVDDVSKLFTMGSFHKQEILASNHISFTVPKGTTTALVGESGSGKTTLARMILGLEQPSSGRIIVDGNLVDAGDREAMKVMRTYLQPVFQNPYASLDPSYTVMDLIQEPLNIVGEGSAEERSNRVLTLLDYVDLPHAFAHRRPDQLSGGQRQRIAIARALAIHPKMLILDEAVSALDVLVQNQILSLLRKLQQEFGYTYLLITHDLGVARYFCDNVVVLYKGTVQEQGSIETVFNDPQSEYTKKLLNAIPHANFR</sequence>
<keyword evidence="4 6" id="KW-0067">ATP-binding</keyword>
<dbReference type="InterPro" id="IPR027417">
    <property type="entry name" value="P-loop_NTPase"/>
</dbReference>
<dbReference type="PANTHER" id="PTHR43776">
    <property type="entry name" value="TRANSPORT ATP-BINDING PROTEIN"/>
    <property type="match status" value="1"/>
</dbReference>
<evidence type="ECO:0000313" key="7">
    <source>
        <dbReference type="Proteomes" id="UP000216451"/>
    </source>
</evidence>
<dbReference type="SUPFAM" id="SSF52540">
    <property type="entry name" value="P-loop containing nucleoside triphosphate hydrolases"/>
    <property type="match status" value="2"/>
</dbReference>
<evidence type="ECO:0000259" key="5">
    <source>
        <dbReference type="PROSITE" id="PS50893"/>
    </source>
</evidence>
<dbReference type="GO" id="GO:0016887">
    <property type="term" value="F:ATP hydrolysis activity"/>
    <property type="evidence" value="ECO:0007669"/>
    <property type="project" value="InterPro"/>
</dbReference>
<dbReference type="Pfam" id="PF00005">
    <property type="entry name" value="ABC_tran"/>
    <property type="match status" value="2"/>
</dbReference>
<dbReference type="GO" id="GO:0015833">
    <property type="term" value="P:peptide transport"/>
    <property type="evidence" value="ECO:0007669"/>
    <property type="project" value="InterPro"/>
</dbReference>
<dbReference type="PANTHER" id="PTHR43776:SF7">
    <property type="entry name" value="D,D-DIPEPTIDE TRANSPORT ATP-BINDING PROTEIN DDPF-RELATED"/>
    <property type="match status" value="1"/>
</dbReference>
<evidence type="ECO:0000313" key="6">
    <source>
        <dbReference type="EMBL" id="OZG65816.1"/>
    </source>
</evidence>
<dbReference type="InterPro" id="IPR003439">
    <property type="entry name" value="ABC_transporter-like_ATP-bd"/>
</dbReference>
<dbReference type="RefSeq" id="WP_094694539.1">
    <property type="nucleotide sequence ID" value="NZ_CALENZ010000042.1"/>
</dbReference>
<dbReference type="GeneID" id="98296218"/>
<dbReference type="NCBIfam" id="NF008453">
    <property type="entry name" value="PRK11308.1"/>
    <property type="match status" value="2"/>
</dbReference>
<dbReference type="InterPro" id="IPR050319">
    <property type="entry name" value="ABC_transp_ATP-bind"/>
</dbReference>
<dbReference type="NCBIfam" id="NF007739">
    <property type="entry name" value="PRK10419.1"/>
    <property type="match status" value="2"/>
</dbReference>
<dbReference type="Gene3D" id="3.40.50.300">
    <property type="entry name" value="P-loop containing nucleotide triphosphate hydrolases"/>
    <property type="match status" value="2"/>
</dbReference>
<dbReference type="SMART" id="SM00382">
    <property type="entry name" value="AAA"/>
    <property type="match status" value="2"/>
</dbReference>
<evidence type="ECO:0000256" key="4">
    <source>
        <dbReference type="ARBA" id="ARBA00022840"/>
    </source>
</evidence>
<dbReference type="InterPro" id="IPR013563">
    <property type="entry name" value="Oligopep_ABC_C"/>
</dbReference>
<feature type="domain" description="ABC transporter" evidence="5">
    <location>
        <begin position="16"/>
        <end position="262"/>
    </location>
</feature>
<proteinExistence type="inferred from homology"/>
<keyword evidence="2" id="KW-0813">Transport</keyword>
<name>A0A261G471_9BIFI</name>
<reference evidence="6 7" key="1">
    <citation type="journal article" date="2017" name="BMC Genomics">
        <title>Comparative genomic and phylogenomic analyses of the Bifidobacteriaceae family.</title>
        <authorList>
            <person name="Lugli G.A."/>
            <person name="Milani C."/>
            <person name="Turroni F."/>
            <person name="Duranti S."/>
            <person name="Mancabelli L."/>
            <person name="Mangifesta M."/>
            <person name="Ferrario C."/>
            <person name="Modesto M."/>
            <person name="Mattarelli P."/>
            <person name="Jiri K."/>
            <person name="van Sinderen D."/>
            <person name="Ventura M."/>
        </authorList>
    </citation>
    <scope>NUCLEOTIDE SEQUENCE [LARGE SCALE GENOMIC DNA]</scope>
    <source>
        <strain evidence="6 7">LMG 28769</strain>
    </source>
</reference>
<dbReference type="GO" id="GO:0005524">
    <property type="term" value="F:ATP binding"/>
    <property type="evidence" value="ECO:0007669"/>
    <property type="project" value="UniProtKB-KW"/>
</dbReference>
<dbReference type="PROSITE" id="PS50893">
    <property type="entry name" value="ABC_TRANSPORTER_2"/>
    <property type="match status" value="2"/>
</dbReference>
<evidence type="ECO:0000256" key="3">
    <source>
        <dbReference type="ARBA" id="ARBA00022741"/>
    </source>
</evidence>
<accession>A0A261G471</accession>
<dbReference type="EMBL" id="MWXA01000007">
    <property type="protein sequence ID" value="OZG65816.1"/>
    <property type="molecule type" value="Genomic_DNA"/>
</dbReference>
<keyword evidence="7" id="KW-1185">Reference proteome</keyword>
<dbReference type="InterPro" id="IPR017871">
    <property type="entry name" value="ABC_transporter-like_CS"/>
</dbReference>
<comment type="similarity">
    <text evidence="1">Belongs to the ABC transporter superfamily.</text>
</comment>
<dbReference type="AlphaFoldDB" id="A0A261G471"/>
<protein>
    <submittedName>
        <fullName evidence="6">ABC transporter ATP-binding protein</fullName>
    </submittedName>
</protein>
<dbReference type="GO" id="GO:0055085">
    <property type="term" value="P:transmembrane transport"/>
    <property type="evidence" value="ECO:0007669"/>
    <property type="project" value="UniProtKB-ARBA"/>
</dbReference>
<dbReference type="Proteomes" id="UP000216451">
    <property type="component" value="Unassembled WGS sequence"/>
</dbReference>
<dbReference type="PROSITE" id="PS00211">
    <property type="entry name" value="ABC_TRANSPORTER_1"/>
    <property type="match status" value="2"/>
</dbReference>
<feature type="domain" description="ABC transporter" evidence="5">
    <location>
        <begin position="288"/>
        <end position="534"/>
    </location>
</feature>
<dbReference type="Pfam" id="PF08352">
    <property type="entry name" value="oligo_HPY"/>
    <property type="match status" value="1"/>
</dbReference>